<organism evidence="12 13">
    <name type="scientific">Chlorobium phaeobacteroides (strain DSM 266 / SMG 266 / 2430)</name>
    <dbReference type="NCBI Taxonomy" id="290317"/>
    <lineage>
        <taxon>Bacteria</taxon>
        <taxon>Pseudomonadati</taxon>
        <taxon>Chlorobiota</taxon>
        <taxon>Chlorobiia</taxon>
        <taxon>Chlorobiales</taxon>
        <taxon>Chlorobiaceae</taxon>
        <taxon>Chlorobium/Pelodictyon group</taxon>
        <taxon>Chlorobium</taxon>
    </lineage>
</organism>
<keyword evidence="13" id="KW-1185">Reference proteome</keyword>
<proteinExistence type="inferred from homology"/>
<feature type="transmembrane region" description="Helical" evidence="10">
    <location>
        <begin position="145"/>
        <end position="168"/>
    </location>
</feature>
<keyword evidence="3" id="KW-0813">Transport</keyword>
<reference evidence="12 13" key="1">
    <citation type="submission" date="2006-12" db="EMBL/GenBank/DDBJ databases">
        <title>Complete sequence of Chlorobium phaeobacteroides DSM 266.</title>
        <authorList>
            <consortium name="US DOE Joint Genome Institute"/>
            <person name="Copeland A."/>
            <person name="Lucas S."/>
            <person name="Lapidus A."/>
            <person name="Barry K."/>
            <person name="Detter J.C."/>
            <person name="Glavina del Rio T."/>
            <person name="Hammon N."/>
            <person name="Israni S."/>
            <person name="Pitluck S."/>
            <person name="Goltsman E."/>
            <person name="Schmutz J."/>
            <person name="Larimer F."/>
            <person name="Land M."/>
            <person name="Hauser L."/>
            <person name="Mikhailova N."/>
            <person name="Li T."/>
            <person name="Overmann J."/>
            <person name="Bryant D.A."/>
            <person name="Richardson P."/>
        </authorList>
    </citation>
    <scope>NUCLEOTIDE SEQUENCE [LARGE SCALE GENOMIC DNA]</scope>
    <source>
        <strain evidence="12 13">DSM 266</strain>
    </source>
</reference>
<evidence type="ECO:0000256" key="4">
    <source>
        <dbReference type="ARBA" id="ARBA00022475"/>
    </source>
</evidence>
<dbReference type="EMBL" id="CP000492">
    <property type="protein sequence ID" value="ABL66333.1"/>
    <property type="molecule type" value="Genomic_DNA"/>
</dbReference>
<dbReference type="PANTHER" id="PTHR30413:SF10">
    <property type="entry name" value="CAPSULE POLYSACCHARIDE EXPORT INNER-MEMBRANE PROTEIN CTRC"/>
    <property type="match status" value="1"/>
</dbReference>
<keyword evidence="6 10" id="KW-0812">Transmembrane</keyword>
<comment type="similarity">
    <text evidence="2">Belongs to the ABC-2 integral membrane protein family.</text>
</comment>
<dbReference type="RefSeq" id="WP_011746118.1">
    <property type="nucleotide sequence ID" value="NC_008639.1"/>
</dbReference>
<dbReference type="eggNOG" id="COG1682">
    <property type="taxonomic scope" value="Bacteria"/>
</dbReference>
<dbReference type="GO" id="GO:0043190">
    <property type="term" value="C:ATP-binding cassette (ABC) transporter complex"/>
    <property type="evidence" value="ECO:0007669"/>
    <property type="project" value="InterPro"/>
</dbReference>
<keyword evidence="4" id="KW-1003">Cell membrane</keyword>
<dbReference type="InterPro" id="IPR000412">
    <property type="entry name" value="ABC_2_transport"/>
</dbReference>
<evidence type="ECO:0000256" key="6">
    <source>
        <dbReference type="ARBA" id="ARBA00022692"/>
    </source>
</evidence>
<dbReference type="HOGENOM" id="CLU_060703_5_1_10"/>
<dbReference type="InterPro" id="IPR013525">
    <property type="entry name" value="ABC2_TM"/>
</dbReference>
<evidence type="ECO:0000256" key="2">
    <source>
        <dbReference type="ARBA" id="ARBA00007783"/>
    </source>
</evidence>
<dbReference type="STRING" id="290317.Cpha266_2345"/>
<keyword evidence="9 10" id="KW-0472">Membrane</keyword>
<evidence type="ECO:0000313" key="13">
    <source>
        <dbReference type="Proteomes" id="UP000008701"/>
    </source>
</evidence>
<dbReference type="Pfam" id="PF01061">
    <property type="entry name" value="ABC2_membrane"/>
    <property type="match status" value="1"/>
</dbReference>
<evidence type="ECO:0000256" key="9">
    <source>
        <dbReference type="ARBA" id="ARBA00023136"/>
    </source>
</evidence>
<evidence type="ECO:0000259" key="11">
    <source>
        <dbReference type="Pfam" id="PF01061"/>
    </source>
</evidence>
<dbReference type="PANTHER" id="PTHR30413">
    <property type="entry name" value="INNER MEMBRANE TRANSPORT PERMEASE"/>
    <property type="match status" value="1"/>
</dbReference>
<feature type="transmembrane region" description="Helical" evidence="10">
    <location>
        <begin position="112"/>
        <end position="133"/>
    </location>
</feature>
<dbReference type="GO" id="GO:0015920">
    <property type="term" value="P:lipopolysaccharide transport"/>
    <property type="evidence" value="ECO:0007669"/>
    <property type="project" value="TreeGrafter"/>
</dbReference>
<keyword evidence="8" id="KW-0625">Polysaccharide transport</keyword>
<keyword evidence="7 10" id="KW-1133">Transmembrane helix</keyword>
<evidence type="ECO:0000256" key="10">
    <source>
        <dbReference type="SAM" id="Phobius"/>
    </source>
</evidence>
<dbReference type="GO" id="GO:0015774">
    <property type="term" value="P:polysaccharide transport"/>
    <property type="evidence" value="ECO:0007669"/>
    <property type="project" value="UniProtKB-KW"/>
</dbReference>
<evidence type="ECO:0000313" key="12">
    <source>
        <dbReference type="EMBL" id="ABL66333.1"/>
    </source>
</evidence>
<feature type="transmembrane region" description="Helical" evidence="10">
    <location>
        <begin position="180"/>
        <end position="198"/>
    </location>
</feature>
<evidence type="ECO:0000256" key="5">
    <source>
        <dbReference type="ARBA" id="ARBA00022597"/>
    </source>
</evidence>
<evidence type="ECO:0000256" key="8">
    <source>
        <dbReference type="ARBA" id="ARBA00023047"/>
    </source>
</evidence>
<keyword evidence="5" id="KW-0762">Sugar transport</keyword>
<feature type="transmembrane region" description="Helical" evidence="10">
    <location>
        <begin position="34"/>
        <end position="54"/>
    </location>
</feature>
<dbReference type="KEGG" id="cph:Cpha266_2345"/>
<protein>
    <submittedName>
        <fullName evidence="12">ABC-2 type transporter</fullName>
    </submittedName>
</protein>
<evidence type="ECO:0000256" key="7">
    <source>
        <dbReference type="ARBA" id="ARBA00022989"/>
    </source>
</evidence>
<feature type="transmembrane region" description="Helical" evidence="10">
    <location>
        <begin position="232"/>
        <end position="250"/>
    </location>
</feature>
<dbReference type="AlphaFoldDB" id="A1BIV6"/>
<gene>
    <name evidence="12" type="ordered locus">Cpha266_2345</name>
</gene>
<name>A1BIV6_CHLPD</name>
<evidence type="ECO:0000256" key="3">
    <source>
        <dbReference type="ARBA" id="ARBA00022448"/>
    </source>
</evidence>
<dbReference type="Proteomes" id="UP000008701">
    <property type="component" value="Chromosome"/>
</dbReference>
<feature type="domain" description="ABC-2 type transporter transmembrane" evidence="11">
    <location>
        <begin position="15"/>
        <end position="222"/>
    </location>
</feature>
<dbReference type="GO" id="GO:0140359">
    <property type="term" value="F:ABC-type transporter activity"/>
    <property type="evidence" value="ECO:0007669"/>
    <property type="project" value="InterPro"/>
</dbReference>
<accession>A1BIV6</accession>
<feature type="transmembrane region" description="Helical" evidence="10">
    <location>
        <begin position="60"/>
        <end position="79"/>
    </location>
</feature>
<sequence>MKELLQSLALQKRVIGALLMRETITRYGRNNIGFLWLFIEPALFTVMITIVWHFTRAGRVTGIPITAMAVTGYASIQLWRNIVNRAKNAVSANNAIMYHRNIHVLDVFISRIVLEMFGSITSFIALSIIFINIGWMDLPQDPLKIILALLLLSWFGASLALIIGSLNTRFEVTDRIWKPLSYGLFLLSGLFFIVDWLSPDAQRIVLLFPMAHGLELLRDGYFGSMFTAHYDMAYMALCCLGLTLSGLFLVDGLSRRVEPE</sequence>
<dbReference type="PRINTS" id="PR00164">
    <property type="entry name" value="ABC2TRNSPORT"/>
</dbReference>
<comment type="subcellular location">
    <subcellularLocation>
        <location evidence="1">Cell membrane</location>
        <topology evidence="1">Multi-pass membrane protein</topology>
    </subcellularLocation>
</comment>
<dbReference type="OrthoDB" id="9786910at2"/>
<evidence type="ECO:0000256" key="1">
    <source>
        <dbReference type="ARBA" id="ARBA00004651"/>
    </source>
</evidence>